<evidence type="ECO:0000256" key="2">
    <source>
        <dbReference type="ARBA" id="ARBA00023125"/>
    </source>
</evidence>
<evidence type="ECO:0000259" key="4">
    <source>
        <dbReference type="PROSITE" id="PS01124"/>
    </source>
</evidence>
<feature type="domain" description="HTH araC/xylS-type" evidence="4">
    <location>
        <begin position="232"/>
        <end position="330"/>
    </location>
</feature>
<evidence type="ECO:0000313" key="5">
    <source>
        <dbReference type="EMBL" id="VEV97683.1"/>
    </source>
</evidence>
<keyword evidence="3" id="KW-0804">Transcription</keyword>
<dbReference type="GO" id="GO:0005829">
    <property type="term" value="C:cytosol"/>
    <property type="evidence" value="ECO:0007669"/>
    <property type="project" value="TreeGrafter"/>
</dbReference>
<gene>
    <name evidence="5" type="ORF">PMYSY11_2638</name>
</gene>
<proteinExistence type="predicted"/>
<evidence type="ECO:0000256" key="1">
    <source>
        <dbReference type="ARBA" id="ARBA00023015"/>
    </source>
</evidence>
<dbReference type="InterPro" id="IPR020449">
    <property type="entry name" value="Tscrpt_reg_AraC-type_HTH"/>
</dbReference>
<dbReference type="Gene3D" id="1.10.10.60">
    <property type="entry name" value="Homeodomain-like"/>
    <property type="match status" value="1"/>
</dbReference>
<dbReference type="PROSITE" id="PS01124">
    <property type="entry name" value="HTH_ARAC_FAMILY_2"/>
    <property type="match status" value="1"/>
</dbReference>
<dbReference type="GO" id="GO:0003700">
    <property type="term" value="F:DNA-binding transcription factor activity"/>
    <property type="evidence" value="ECO:0007669"/>
    <property type="project" value="InterPro"/>
</dbReference>
<evidence type="ECO:0000256" key="3">
    <source>
        <dbReference type="ARBA" id="ARBA00023163"/>
    </source>
</evidence>
<dbReference type="AlphaFoldDB" id="A0A653E584"/>
<dbReference type="InterPro" id="IPR018060">
    <property type="entry name" value="HTH_AraC"/>
</dbReference>
<reference evidence="5" key="1">
    <citation type="submission" date="2019-02" db="EMBL/GenBank/DDBJ databases">
        <authorList>
            <consortium name="Genoscope - CEA"/>
            <person name="William W."/>
        </authorList>
    </citation>
    <scope>NUCLEOTIDE SEQUENCE [LARGE SCALE GENOMIC DNA]</scope>
    <source>
        <strain evidence="5">YSy11</strain>
    </source>
</reference>
<sequence>MAVHSCHTIFAESFFTRNAGLFEPYLSFVGLGDAVLNSPESEIPLSQYVALWEILGQEVSPTIGLQVGISTRSQELGAYGHAVRSAPSMQMVLRCLSRFIAVLTQGTRVDIDEDAKTVALAYQITDPAIVRRRQDAEFSIGIALSLFREVTQNPTLTPIRVDFEHDAPADLSFHRQVFNCPIFFNRPDNRVCFSRDILDMPVGTADTRLFQALEPFLEQQRETRAAATDLLSQMGRHIASGLGSGNVSIEQVAASMRLGVRTLQRRLSVQGLDFSQMVEGVRRSLAENYVAQSDYSFTEIALLLGYSEASSFSRAFRRWHQLTPLQYRQRAKA</sequence>
<dbReference type="PANTHER" id="PTHR47894:SF4">
    <property type="entry name" value="HTH-TYPE TRANSCRIPTIONAL REGULATOR GADX"/>
    <property type="match status" value="1"/>
</dbReference>
<dbReference type="RefSeq" id="WP_150548482.1">
    <property type="nucleotide sequence ID" value="NZ_LR215729.2"/>
</dbReference>
<dbReference type="Pfam" id="PF12833">
    <property type="entry name" value="HTH_18"/>
    <property type="match status" value="1"/>
</dbReference>
<organism evidence="5">
    <name type="scientific">Pseudomonas marincola</name>
    <dbReference type="NCBI Taxonomy" id="437900"/>
    <lineage>
        <taxon>Bacteria</taxon>
        <taxon>Pseudomonadati</taxon>
        <taxon>Pseudomonadota</taxon>
        <taxon>Gammaproteobacteria</taxon>
        <taxon>Pseudomonadales</taxon>
        <taxon>Pseudomonadaceae</taxon>
        <taxon>Pseudomonas</taxon>
    </lineage>
</organism>
<dbReference type="PRINTS" id="PR00032">
    <property type="entry name" value="HTHARAC"/>
</dbReference>
<dbReference type="EMBL" id="LR215729">
    <property type="protein sequence ID" value="VEV97683.1"/>
    <property type="molecule type" value="Genomic_DNA"/>
</dbReference>
<protein>
    <submittedName>
        <fullName evidence="5">AraC family transcriptional regulator</fullName>
    </submittedName>
</protein>
<accession>A0A653E584</accession>
<dbReference type="InterPro" id="IPR009057">
    <property type="entry name" value="Homeodomain-like_sf"/>
</dbReference>
<name>A0A653E584_9PSED</name>
<dbReference type="SUPFAM" id="SSF46689">
    <property type="entry name" value="Homeodomain-like"/>
    <property type="match status" value="1"/>
</dbReference>
<dbReference type="InterPro" id="IPR032687">
    <property type="entry name" value="AraC-type_N"/>
</dbReference>
<dbReference type="SMART" id="SM00342">
    <property type="entry name" value="HTH_ARAC"/>
    <property type="match status" value="1"/>
</dbReference>
<dbReference type="Pfam" id="PF12625">
    <property type="entry name" value="Arabinose_bd"/>
    <property type="match status" value="1"/>
</dbReference>
<keyword evidence="2" id="KW-0238">DNA-binding</keyword>
<dbReference type="GO" id="GO:0000976">
    <property type="term" value="F:transcription cis-regulatory region binding"/>
    <property type="evidence" value="ECO:0007669"/>
    <property type="project" value="TreeGrafter"/>
</dbReference>
<dbReference type="PANTHER" id="PTHR47894">
    <property type="entry name" value="HTH-TYPE TRANSCRIPTIONAL REGULATOR GADX"/>
    <property type="match status" value="1"/>
</dbReference>
<keyword evidence="1" id="KW-0805">Transcription regulation</keyword>